<feature type="domain" description="Right handed beta helix" evidence="1">
    <location>
        <begin position="197"/>
        <end position="389"/>
    </location>
</feature>
<dbReference type="InterPro" id="IPR011050">
    <property type="entry name" value="Pectin_lyase_fold/virulence"/>
</dbReference>
<dbReference type="STRING" id="471514.AN477_17810"/>
<evidence type="ECO:0000313" key="2">
    <source>
        <dbReference type="EMBL" id="KPV42445.1"/>
    </source>
</evidence>
<name>A0A0N8PNT8_9BACL</name>
<evidence type="ECO:0000259" key="1">
    <source>
        <dbReference type="Pfam" id="PF13229"/>
    </source>
</evidence>
<dbReference type="Proteomes" id="UP000050482">
    <property type="component" value="Unassembled WGS sequence"/>
</dbReference>
<evidence type="ECO:0000313" key="3">
    <source>
        <dbReference type="Proteomes" id="UP000050482"/>
    </source>
</evidence>
<dbReference type="RefSeq" id="WP_054970523.1">
    <property type="nucleotide sequence ID" value="NZ_LJCO01000077.1"/>
</dbReference>
<keyword evidence="3" id="KW-1185">Reference proteome</keyword>
<dbReference type="InterPro" id="IPR039448">
    <property type="entry name" value="Beta_helix"/>
</dbReference>
<dbReference type="InterPro" id="IPR006626">
    <property type="entry name" value="PbH1"/>
</dbReference>
<dbReference type="PATRIC" id="fig|471514.4.peg.5037"/>
<comment type="caution">
    <text evidence="2">The sequence shown here is derived from an EMBL/GenBank/DDBJ whole genome shotgun (WGS) entry which is preliminary data.</text>
</comment>
<organism evidence="2 3">
    <name type="scientific">Alicyclobacillus ferrooxydans</name>
    <dbReference type="NCBI Taxonomy" id="471514"/>
    <lineage>
        <taxon>Bacteria</taxon>
        <taxon>Bacillati</taxon>
        <taxon>Bacillota</taxon>
        <taxon>Bacilli</taxon>
        <taxon>Bacillales</taxon>
        <taxon>Alicyclobacillaceae</taxon>
        <taxon>Alicyclobacillus</taxon>
    </lineage>
</organism>
<dbReference type="Gene3D" id="2.160.20.10">
    <property type="entry name" value="Single-stranded right-handed beta-helix, Pectin lyase-like"/>
    <property type="match status" value="2"/>
</dbReference>
<dbReference type="SMART" id="SM00710">
    <property type="entry name" value="PbH1"/>
    <property type="match status" value="9"/>
</dbReference>
<dbReference type="SUPFAM" id="SSF51126">
    <property type="entry name" value="Pectin lyase-like"/>
    <property type="match status" value="2"/>
</dbReference>
<dbReference type="AlphaFoldDB" id="A0A0N8PNT8"/>
<dbReference type="EMBL" id="LJCO01000077">
    <property type="protein sequence ID" value="KPV42445.1"/>
    <property type="molecule type" value="Genomic_DNA"/>
</dbReference>
<dbReference type="Pfam" id="PF13229">
    <property type="entry name" value="Beta_helix"/>
    <property type="match status" value="1"/>
</dbReference>
<gene>
    <name evidence="2" type="ORF">AN477_17810</name>
</gene>
<sequence>MAFLMRKRGVVTLVVAGVVVGLGVGYPVWNGVALANHPLSQAPVQNPPVAPAVLQGQQMNSAALPTDSVSFLKRFKLPPLQRMTNAQVAKLITPLQVMQRIQKLGINTNDFFYPDKQWKNIYNSEYQTAAYVPSNGTVSFSGTTASGLNQFIKNHPKTRIVVTASKLKVDETINVTSGVTLYAKGTELVEGQGVSTAIEVRNCDNAGVEGFRIDTPFDYGIYVINGNGITLKNNTITAIAQRPVVVIGTTKNLYIGSNVITNNQHGGLYIQGNVSHGVIENNVISDNFGASNWMAGIVLTDVPVTNTSNPFAGFASNHYWPSPVPITQKLASPHDIVVDRNYVIGNNANGIYSDGSYMNYFLENHIEANDKEGMCLDNGSFGNYVADNIVSLNGNRARQTEEDLKLDGVAQFGREKNGSSNAKLPGISIDNAAYNIIFQNTIKNNYGDGVKIVRTGILNLIGENTISDNNRGVNSQFHFFGILLGSAPGQGTDLNFTPSYENIVFSNLIEGGHYSGILIDTGDFRNDVFDNVILGAEHFSIENNSSLPNELINNDTNIPSRAITWKNTQPPAAK</sequence>
<reference evidence="2 3" key="1">
    <citation type="submission" date="2015-09" db="EMBL/GenBank/DDBJ databases">
        <title>Draft genome sequence of Alicyclobacillus ferrooxydans DSM 22381.</title>
        <authorList>
            <person name="Hemp J."/>
        </authorList>
    </citation>
    <scope>NUCLEOTIDE SEQUENCE [LARGE SCALE GENOMIC DNA]</scope>
    <source>
        <strain evidence="2 3">TC-34</strain>
    </source>
</reference>
<protein>
    <recommendedName>
        <fullName evidence="1">Right handed beta helix domain-containing protein</fullName>
    </recommendedName>
</protein>
<accession>A0A0N8PNT8</accession>
<proteinExistence type="predicted"/>
<dbReference type="InterPro" id="IPR012334">
    <property type="entry name" value="Pectin_lyas_fold"/>
</dbReference>